<dbReference type="AlphaFoldDB" id="A0A927HCP5"/>
<reference evidence="2" key="1">
    <citation type="submission" date="2020-09" db="EMBL/GenBank/DDBJ databases">
        <title>Bacillus faecalis sp. nov., a moderately halophilic bacterium isolated from cow faeces.</title>
        <authorList>
            <person name="Jiang L."/>
            <person name="Lee J."/>
        </authorList>
    </citation>
    <scope>NUCLEOTIDE SEQUENCE</scope>
    <source>
        <strain evidence="2">AGMB 02131</strain>
    </source>
</reference>
<feature type="transmembrane region" description="Helical" evidence="1">
    <location>
        <begin position="12"/>
        <end position="33"/>
    </location>
</feature>
<dbReference type="RefSeq" id="WP_190999382.1">
    <property type="nucleotide sequence ID" value="NZ_JACXSI010000045.1"/>
</dbReference>
<dbReference type="Pfam" id="PF09911">
    <property type="entry name" value="DUF2140"/>
    <property type="match status" value="1"/>
</dbReference>
<dbReference type="InterPro" id="IPR018672">
    <property type="entry name" value="DUF2140"/>
</dbReference>
<organism evidence="2 3">
    <name type="scientific">Peribacillus faecalis</name>
    <dbReference type="NCBI Taxonomy" id="2772559"/>
    <lineage>
        <taxon>Bacteria</taxon>
        <taxon>Bacillati</taxon>
        <taxon>Bacillota</taxon>
        <taxon>Bacilli</taxon>
        <taxon>Bacillales</taxon>
        <taxon>Bacillaceae</taxon>
        <taxon>Peribacillus</taxon>
    </lineage>
</organism>
<keyword evidence="1" id="KW-0472">Membrane</keyword>
<gene>
    <name evidence="2" type="ORF">IEO70_16045</name>
</gene>
<sequence>MEKKERNIWKILFFTLSGIVLAVIVALFVLIGIPSEVPLPENSATEDEYPALEVTSSKDSLNEIIAQMIQKQKTTQSLDFSMVLTDSVELYSVIPVFNREIQLKMTFQPETLENGDIILKQETMQLGLMRLPVSYVLNFISNQASLPEWMIIDPGNKQIYIALSEIEMPNNLKLEANRMNLAEDDISFYVVFKNE</sequence>
<dbReference type="EMBL" id="JACXSI010000045">
    <property type="protein sequence ID" value="MBD3109852.1"/>
    <property type="molecule type" value="Genomic_DNA"/>
</dbReference>
<protein>
    <submittedName>
        <fullName evidence="2">YpmS family protein</fullName>
    </submittedName>
</protein>
<evidence type="ECO:0000313" key="2">
    <source>
        <dbReference type="EMBL" id="MBD3109852.1"/>
    </source>
</evidence>
<keyword evidence="3" id="KW-1185">Reference proteome</keyword>
<keyword evidence="1" id="KW-1133">Transmembrane helix</keyword>
<evidence type="ECO:0000256" key="1">
    <source>
        <dbReference type="SAM" id="Phobius"/>
    </source>
</evidence>
<accession>A0A927HCP5</accession>
<proteinExistence type="predicted"/>
<comment type="caution">
    <text evidence="2">The sequence shown here is derived from an EMBL/GenBank/DDBJ whole genome shotgun (WGS) entry which is preliminary data.</text>
</comment>
<keyword evidence="1" id="KW-0812">Transmembrane</keyword>
<name>A0A927HCP5_9BACI</name>
<evidence type="ECO:0000313" key="3">
    <source>
        <dbReference type="Proteomes" id="UP000602076"/>
    </source>
</evidence>
<dbReference type="Proteomes" id="UP000602076">
    <property type="component" value="Unassembled WGS sequence"/>
</dbReference>